<reference evidence="2 3" key="2">
    <citation type="submission" date="2019-04" db="EMBL/GenBank/DDBJ databases">
        <title>The genome sequence of big-headed turtle.</title>
        <authorList>
            <person name="Gong S."/>
        </authorList>
    </citation>
    <scope>NUCLEOTIDE SEQUENCE [LARGE SCALE GENOMIC DNA]</scope>
    <source>
        <strain evidence="2">DO16091913</strain>
        <tissue evidence="2">Muscle</tissue>
    </source>
</reference>
<sequence>MRVSDIMIKKLRDAFAPEFLDVIDESHRHEGHAGARPGGQTHYRVKIVASAFAGKSRVAIHRMINDTLAEELANQVHALAIEASAPRA</sequence>
<dbReference type="Proteomes" id="UP000297703">
    <property type="component" value="Unassembled WGS sequence"/>
</dbReference>
<dbReference type="InterPro" id="IPR036065">
    <property type="entry name" value="BolA-like_sf"/>
</dbReference>
<reference evidence="2 3" key="1">
    <citation type="submission" date="2019-04" db="EMBL/GenBank/DDBJ databases">
        <title>Draft genome of the big-headed turtle Platysternon megacephalum.</title>
        <authorList>
            <person name="Gong S."/>
        </authorList>
    </citation>
    <scope>NUCLEOTIDE SEQUENCE [LARGE SCALE GENOMIC DNA]</scope>
    <source>
        <strain evidence="2">DO16091913</strain>
        <tissue evidence="2">Muscle</tissue>
    </source>
</reference>
<dbReference type="PANTHER" id="PTHR46230">
    <property type="match status" value="1"/>
</dbReference>
<proteinExistence type="inferred from homology"/>
<comment type="caution">
    <text evidence="2">The sequence shown here is derived from an EMBL/GenBank/DDBJ whole genome shotgun (WGS) entry which is preliminary data.</text>
</comment>
<organism evidence="2 3">
    <name type="scientific">Platysternon megacephalum</name>
    <name type="common">big-headed turtle</name>
    <dbReference type="NCBI Taxonomy" id="55544"/>
    <lineage>
        <taxon>Eukaryota</taxon>
        <taxon>Metazoa</taxon>
        <taxon>Chordata</taxon>
        <taxon>Craniata</taxon>
        <taxon>Vertebrata</taxon>
        <taxon>Euteleostomi</taxon>
        <taxon>Archelosauria</taxon>
        <taxon>Testudinata</taxon>
        <taxon>Testudines</taxon>
        <taxon>Cryptodira</taxon>
        <taxon>Durocryptodira</taxon>
        <taxon>Testudinoidea</taxon>
        <taxon>Platysternidae</taxon>
        <taxon>Platysternon</taxon>
    </lineage>
</organism>
<comment type="similarity">
    <text evidence="1">Belongs to the BolA/IbaG family.</text>
</comment>
<dbReference type="OrthoDB" id="4983at2759"/>
<protein>
    <submittedName>
        <fullName evidence="2">Ankyrin</fullName>
    </submittedName>
</protein>
<evidence type="ECO:0000256" key="1">
    <source>
        <dbReference type="RuleBase" id="RU003860"/>
    </source>
</evidence>
<dbReference type="GO" id="GO:0016226">
    <property type="term" value="P:iron-sulfur cluster assembly"/>
    <property type="evidence" value="ECO:0007669"/>
    <property type="project" value="TreeGrafter"/>
</dbReference>
<dbReference type="SUPFAM" id="SSF82657">
    <property type="entry name" value="BolA-like"/>
    <property type="match status" value="1"/>
</dbReference>
<dbReference type="InterPro" id="IPR002634">
    <property type="entry name" value="BolA"/>
</dbReference>
<dbReference type="Gene3D" id="3.30.300.90">
    <property type="entry name" value="BolA-like"/>
    <property type="match status" value="1"/>
</dbReference>
<gene>
    <name evidence="2" type="ORF">DR999_PMT23794</name>
</gene>
<name>A0A4D9DC18_9SAUR</name>
<dbReference type="EMBL" id="QXTE01021758">
    <property type="protein sequence ID" value="TFJ94920.1"/>
    <property type="molecule type" value="Genomic_DNA"/>
</dbReference>
<dbReference type="STRING" id="55544.A0A4D9DC18"/>
<dbReference type="PIRSF" id="PIRSF003113">
    <property type="entry name" value="BolA"/>
    <property type="match status" value="1"/>
</dbReference>
<dbReference type="Pfam" id="PF01722">
    <property type="entry name" value="BolA"/>
    <property type="match status" value="1"/>
</dbReference>
<dbReference type="AlphaFoldDB" id="A0A4D9DC18"/>
<keyword evidence="3" id="KW-1185">Reference proteome</keyword>
<evidence type="ECO:0000313" key="2">
    <source>
        <dbReference type="EMBL" id="TFJ94920.1"/>
    </source>
</evidence>
<evidence type="ECO:0000313" key="3">
    <source>
        <dbReference type="Proteomes" id="UP000297703"/>
    </source>
</evidence>
<dbReference type="PANTHER" id="PTHR46230:SF7">
    <property type="entry name" value="BOLA-LIKE PROTEIN 1"/>
    <property type="match status" value="1"/>
</dbReference>
<accession>A0A4D9DC18</accession>